<feature type="domain" description="Cyclin-dependent kinase inhibitor" evidence="6">
    <location>
        <begin position="36"/>
        <end position="76"/>
    </location>
</feature>
<sequence>MEDSVFLSTPVNATAAVTVPHKMGPVKLLKRSARRCLFGRPDPQNVDQWLTKELSEIRREQHRRWGFLFGHENPCASAITTEWEFTPVPAESVPQFYRSSYYLSSRCTPTETENCVPCSSGENNNCNVDSLATSVSSDCSGPEIPVLPATSSLTKCKEQRIAEKQTKLIAFMNVDSRKRLRQQTQKAPSSPKSIRLIGHCRSFI</sequence>
<accession>A0A4E9F8L3</accession>
<dbReference type="OMA" id="FREPPTP"/>
<dbReference type="Pfam" id="PF02234">
    <property type="entry name" value="CDI"/>
    <property type="match status" value="1"/>
</dbReference>
<dbReference type="EMBL" id="LN856988">
    <property type="protein sequence ID" value="CRZ24815.1"/>
    <property type="molecule type" value="Genomic_DNA"/>
</dbReference>
<dbReference type="GO" id="GO:0004861">
    <property type="term" value="F:cyclin-dependent protein serine/threonine kinase inhibitor activity"/>
    <property type="evidence" value="ECO:0007669"/>
    <property type="project" value="InterPro"/>
</dbReference>
<dbReference type="InterPro" id="IPR003175">
    <property type="entry name" value="CDI_dom"/>
</dbReference>
<comment type="similarity">
    <text evidence="2">Belongs to the CDI family.</text>
</comment>
<dbReference type="WBParaSite" id="Bm5565.1">
    <property type="protein sequence ID" value="Bm5565.1"/>
    <property type="gene ID" value="WBGene00225826"/>
</dbReference>
<accession>A0A0K0JJE9</accession>
<organism evidence="9 10">
    <name type="scientific">Brugia malayi</name>
    <name type="common">Filarial nematode worm</name>
    <dbReference type="NCBI Taxonomy" id="6279"/>
    <lineage>
        <taxon>Eukaryota</taxon>
        <taxon>Metazoa</taxon>
        <taxon>Ecdysozoa</taxon>
        <taxon>Nematoda</taxon>
        <taxon>Chromadorea</taxon>
        <taxon>Rhabditida</taxon>
        <taxon>Spirurina</taxon>
        <taxon>Spiruromorpha</taxon>
        <taxon>Filarioidea</taxon>
        <taxon>Onchocercidae</taxon>
        <taxon>Brugia</taxon>
    </lineage>
</organism>
<dbReference type="OrthoDB" id="6373236at2759"/>
<dbReference type="GO" id="GO:0005634">
    <property type="term" value="C:nucleus"/>
    <property type="evidence" value="ECO:0007669"/>
    <property type="project" value="UniProtKB-SubCell"/>
</dbReference>
<evidence type="ECO:0000256" key="3">
    <source>
        <dbReference type="ARBA" id="ARBA00023013"/>
    </source>
</evidence>
<evidence type="ECO:0000313" key="10">
    <source>
        <dbReference type="WBParaSite" id="Bm5565.1"/>
    </source>
</evidence>
<evidence type="ECO:0000313" key="7">
    <source>
        <dbReference type="EMBL" id="CRZ24815.1"/>
    </source>
</evidence>
<dbReference type="PANTHER" id="PTHR10265">
    <property type="entry name" value="CYCLIN-DEPENDENT KINASE INHIBITOR 1"/>
    <property type="match status" value="1"/>
</dbReference>
<dbReference type="WormBase" id="Bm5565">
    <property type="protein sequence ID" value="BM03430"/>
    <property type="gene ID" value="WBGene00225826"/>
</dbReference>
<dbReference type="KEGG" id="bmy:BM_BM5565"/>
<reference evidence="8" key="3">
    <citation type="submission" date="2019-04" db="EMBL/GenBank/DDBJ databases">
        <authorList>
            <person name="Howe K."/>
            <person name="Paulini M."/>
            <person name="Williams G."/>
        </authorList>
    </citation>
    <scope>NUCLEOTIDE SEQUENCE [LARGE SCALE GENOMIC DNA]</scope>
    <source>
        <strain evidence="8">FR3</strain>
    </source>
</reference>
<dbReference type="EMBL" id="CAAKNF010000193">
    <property type="protein sequence ID" value="VIO93156.1"/>
    <property type="molecule type" value="Genomic_DNA"/>
</dbReference>
<dbReference type="CTD" id="6098971"/>
<dbReference type="PANTHER" id="PTHR10265:SF45">
    <property type="entry name" value="DACAPO"/>
    <property type="match status" value="1"/>
</dbReference>
<evidence type="ECO:0000256" key="2">
    <source>
        <dbReference type="ARBA" id="ARBA00006726"/>
    </source>
</evidence>
<dbReference type="RefSeq" id="XP_001895522.1">
    <property type="nucleotide sequence ID" value="XM_001895487.1"/>
</dbReference>
<reference evidence="7 9" key="1">
    <citation type="journal article" date="2007" name="Science">
        <title>Draft genome of the filarial nematode parasite Brugia malayi.</title>
        <authorList>
            <person name="Ghedin E."/>
            <person name="Wang S."/>
            <person name="Spiro D."/>
            <person name="Caler E."/>
            <person name="Zhao Q."/>
            <person name="Crabtree J."/>
            <person name="Allen J.E."/>
            <person name="Delcher A.L."/>
            <person name="Guiliano D.B."/>
            <person name="Miranda-Saavedra D."/>
            <person name="Angiuoli S.V."/>
            <person name="Creasy T."/>
            <person name="Amedeo P."/>
            <person name="Haas B."/>
            <person name="El-Sayed N.M."/>
            <person name="Wortman J.R."/>
            <person name="Feldblyum T."/>
            <person name="Tallon L."/>
            <person name="Schatz M."/>
            <person name="Shumway M."/>
            <person name="Koo H."/>
            <person name="Salzberg S.L."/>
            <person name="Schobel S."/>
            <person name="Pertea M."/>
            <person name="Pop M."/>
            <person name="White O."/>
            <person name="Barton G.J."/>
            <person name="Carlow C.K."/>
            <person name="Crawford M.J."/>
            <person name="Daub J."/>
            <person name="Dimmic M.W."/>
            <person name="Estes C.F."/>
            <person name="Foster J.M."/>
            <person name="Ganatra M."/>
            <person name="Gregory W.F."/>
            <person name="Johnson N.M."/>
            <person name="Jin J."/>
            <person name="Komuniecki R."/>
            <person name="Korf I."/>
            <person name="Kumar S."/>
            <person name="Laney S."/>
            <person name="Li B.W."/>
            <person name="Li W."/>
            <person name="Lindblom T.H."/>
            <person name="Lustigman S."/>
            <person name="Ma D."/>
            <person name="Maina C.V."/>
            <person name="Martin D.M."/>
            <person name="McCarter J.P."/>
            <person name="McReynolds L."/>
            <person name="Mitreva M."/>
            <person name="Nutman T.B."/>
            <person name="Parkinson J."/>
            <person name="Peregrin-Alvarez J.M."/>
            <person name="Poole C."/>
            <person name="Ren Q."/>
            <person name="Saunders L."/>
            <person name="Sluder A.E."/>
            <person name="Smith K."/>
            <person name="Stanke M."/>
            <person name="Unnasch T.R."/>
            <person name="Ware J."/>
            <person name="Wei A.D."/>
            <person name="Weil G."/>
            <person name="Williams D.J."/>
            <person name="Zhang Y."/>
            <person name="Williams S.A."/>
            <person name="Fraser-Liggett C."/>
            <person name="Slatko B."/>
            <person name="Blaxter M.L."/>
            <person name="Scott A.L."/>
        </authorList>
    </citation>
    <scope>NUCLEOTIDE SEQUENCE</scope>
    <source>
        <strain evidence="7 9">FR3</strain>
    </source>
</reference>
<protein>
    <submittedName>
        <fullName evidence="7 10">BMA-CKI-1</fullName>
    </submittedName>
</protein>
<evidence type="ECO:0000313" key="11">
    <source>
        <dbReference type="WormBase" id="Bm5565"/>
    </source>
</evidence>
<dbReference type="FunCoup" id="A0A0K0JJE9">
    <property type="interactions" value="500"/>
</dbReference>
<dbReference type="STRING" id="6279.A0A0K0JJE9"/>
<keyword evidence="3" id="KW-0649">Protein kinase inhibitor</keyword>
<keyword evidence="4" id="KW-0539">Nucleus</keyword>
<reference evidence="7" key="2">
    <citation type="submission" date="2012-12" db="EMBL/GenBank/DDBJ databases">
        <authorList>
            <person name="Gao Y.W."/>
            <person name="Fan S.T."/>
            <person name="Sun H.T."/>
            <person name="Wang Z."/>
            <person name="Gao X.L."/>
            <person name="Li Y.G."/>
            <person name="Wang T.C."/>
            <person name="Zhang K."/>
            <person name="Xu W.W."/>
            <person name="Yu Z.J."/>
            <person name="Xia X.Z."/>
        </authorList>
    </citation>
    <scope>NUCLEOTIDE SEQUENCE</scope>
    <source>
        <strain evidence="7">FR3</strain>
    </source>
</reference>
<gene>
    <name evidence="7" type="primary">Bma-cki-1</name>
    <name evidence="11" type="ORF">Bm5565</name>
    <name evidence="8" type="ORF">BM_BM5565</name>
    <name evidence="7" type="ORF">BM_Bm5565</name>
</gene>
<keyword evidence="9" id="KW-1185">Reference proteome</keyword>
<dbReference type="Proteomes" id="UP000006672">
    <property type="component" value="Unassembled WGS sequence"/>
</dbReference>
<dbReference type="AlphaFoldDB" id="A0A0K0JJE9"/>
<dbReference type="Gene3D" id="4.10.365.10">
    <property type="entry name" value="p27"/>
    <property type="match status" value="1"/>
</dbReference>
<proteinExistence type="inferred from homology"/>
<evidence type="ECO:0000256" key="1">
    <source>
        <dbReference type="ARBA" id="ARBA00004123"/>
    </source>
</evidence>
<dbReference type="GO" id="GO:0051726">
    <property type="term" value="P:regulation of cell cycle"/>
    <property type="evidence" value="ECO:0007669"/>
    <property type="project" value="InterPro"/>
</dbReference>
<dbReference type="GeneID" id="6098971"/>
<reference evidence="10" key="4">
    <citation type="submission" date="2019-12" db="UniProtKB">
        <authorList>
            <consortium name="WormBaseParasite"/>
        </authorList>
    </citation>
    <scope>IDENTIFICATION</scope>
</reference>
<evidence type="ECO:0000313" key="9">
    <source>
        <dbReference type="Proteomes" id="UP000006672"/>
    </source>
</evidence>
<keyword evidence="5" id="KW-0131">Cell cycle</keyword>
<evidence type="ECO:0000313" key="8">
    <source>
        <dbReference type="EMBL" id="VIO93156.1"/>
    </source>
</evidence>
<evidence type="ECO:0000256" key="4">
    <source>
        <dbReference type="ARBA" id="ARBA00023242"/>
    </source>
</evidence>
<dbReference type="InterPro" id="IPR044898">
    <property type="entry name" value="CDI_dom_sf"/>
</dbReference>
<evidence type="ECO:0000256" key="5">
    <source>
        <dbReference type="ARBA" id="ARBA00023306"/>
    </source>
</evidence>
<evidence type="ECO:0000259" key="6">
    <source>
        <dbReference type="Pfam" id="PF02234"/>
    </source>
</evidence>
<comment type="subcellular location">
    <subcellularLocation>
        <location evidence="1">Nucleus</location>
    </subcellularLocation>
</comment>
<name>A0A0K0JJE9_BRUMA</name>